<reference evidence="10 11" key="1">
    <citation type="submission" date="2022-03" db="EMBL/GenBank/DDBJ databases">
        <title>Novel taxa within the pig intestine.</title>
        <authorList>
            <person name="Wylensek D."/>
            <person name="Bishof K."/>
            <person name="Afrizal A."/>
            <person name="Clavel T."/>
        </authorList>
    </citation>
    <scope>NUCLEOTIDE SEQUENCE [LARGE SCALE GENOMIC DNA]</scope>
    <source>
        <strain evidence="10 11">CLA-KB-P66</strain>
    </source>
</reference>
<comment type="subcellular location">
    <subcellularLocation>
        <location evidence="1">Cell membrane</location>
        <topology evidence="1">Multi-pass membrane protein</topology>
    </subcellularLocation>
</comment>
<name>A0ABU4WL52_9BACT</name>
<dbReference type="PROSITE" id="PS50893">
    <property type="entry name" value="ABC_TRANSPORTER_2"/>
    <property type="match status" value="1"/>
</dbReference>
<evidence type="ECO:0000256" key="4">
    <source>
        <dbReference type="ARBA" id="ARBA00022840"/>
    </source>
</evidence>
<keyword evidence="11" id="KW-1185">Reference proteome</keyword>
<feature type="domain" description="ABC transmembrane type-1" evidence="9">
    <location>
        <begin position="19"/>
        <end position="305"/>
    </location>
</feature>
<dbReference type="Pfam" id="PF00664">
    <property type="entry name" value="ABC_membrane"/>
    <property type="match status" value="1"/>
</dbReference>
<dbReference type="Proteomes" id="UP001275932">
    <property type="component" value="Unassembled WGS sequence"/>
</dbReference>
<accession>A0ABU4WL52</accession>
<proteinExistence type="predicted"/>
<dbReference type="Gene3D" id="3.40.50.300">
    <property type="entry name" value="P-loop containing nucleotide triphosphate hydrolases"/>
    <property type="match status" value="1"/>
</dbReference>
<dbReference type="InterPro" id="IPR039421">
    <property type="entry name" value="Type_1_exporter"/>
</dbReference>
<evidence type="ECO:0000256" key="5">
    <source>
        <dbReference type="ARBA" id="ARBA00022989"/>
    </source>
</evidence>
<evidence type="ECO:0000256" key="6">
    <source>
        <dbReference type="ARBA" id="ARBA00023136"/>
    </source>
</evidence>
<gene>
    <name evidence="10" type="ORF">MOX91_08555</name>
</gene>
<sequence length="578" mass="64619">MKKLLRFYVYIKPSLFPLIVAVVCGSVFGASSGLMPAVFKYVLQGVFEKQGEYGIWYVAGVAAALPLIFAMRAISGYASGYLMVYCSLEVLRRLKLDLFSKMQTYPIAFFDKFTTGDLLTRLTNDSNMVQTRLLGFASEIFRQPMQAIGAIVYLVYQCVKSGEALVLIVVLMSVPVFILPMQIIRKNLKRYAGKAQVSLSEMTQHVNENLDAVHEVRVFSLQDKQIEKFGDQNNTYKKFFLKVEKYDLMQQPIMEVFAALLIAATFVYSYCSHIDLPTFTAIGVALYLIVDPIKRVIKMTNDFIKTMPLIERICEILDYKSEVPEPENPVKIGEAKGRITFEDVAFAYKDKTVLKNVSIDIPAGTSCALVGESGAGKSTFAKLAMRLYDPSSGKIMLDGVDLRDISNLDYMANLGSVPQYPVLFNDTVFNNILAAKDGATREEVYAAAKAAYADDFIRELENGYDTVVGERGDRLSGGQKQRIAIARVFLKNPPIIVLDEATSALDVNSEAFIQQAIDSLMKSRTMFIIAHRFSTIKNVQKIIVFKDGEIIDFGSHSELMSRCAHYKSLYERQSSVVS</sequence>
<dbReference type="InterPro" id="IPR003593">
    <property type="entry name" value="AAA+_ATPase"/>
</dbReference>
<dbReference type="SUPFAM" id="SSF52540">
    <property type="entry name" value="P-loop containing nucleoside triphosphate hydrolases"/>
    <property type="match status" value="1"/>
</dbReference>
<keyword evidence="3" id="KW-0547">Nucleotide-binding</keyword>
<dbReference type="InterPro" id="IPR027417">
    <property type="entry name" value="P-loop_NTPase"/>
</dbReference>
<dbReference type="SUPFAM" id="SSF90123">
    <property type="entry name" value="ABC transporter transmembrane region"/>
    <property type="match status" value="1"/>
</dbReference>
<dbReference type="SMART" id="SM00382">
    <property type="entry name" value="AAA"/>
    <property type="match status" value="1"/>
</dbReference>
<dbReference type="InterPro" id="IPR017871">
    <property type="entry name" value="ABC_transporter-like_CS"/>
</dbReference>
<keyword evidence="5 7" id="KW-1133">Transmembrane helix</keyword>
<dbReference type="PROSITE" id="PS50929">
    <property type="entry name" value="ABC_TM1F"/>
    <property type="match status" value="1"/>
</dbReference>
<keyword evidence="2 7" id="KW-0812">Transmembrane</keyword>
<dbReference type="InterPro" id="IPR003439">
    <property type="entry name" value="ABC_transporter-like_ATP-bd"/>
</dbReference>
<dbReference type="PANTHER" id="PTHR43394:SF1">
    <property type="entry name" value="ATP-BINDING CASSETTE SUB-FAMILY B MEMBER 10, MITOCHONDRIAL"/>
    <property type="match status" value="1"/>
</dbReference>
<evidence type="ECO:0000259" key="9">
    <source>
        <dbReference type="PROSITE" id="PS50929"/>
    </source>
</evidence>
<evidence type="ECO:0000313" key="10">
    <source>
        <dbReference type="EMBL" id="MDX8416217.1"/>
    </source>
</evidence>
<dbReference type="InterPro" id="IPR011527">
    <property type="entry name" value="ABC1_TM_dom"/>
</dbReference>
<protein>
    <submittedName>
        <fullName evidence="10">ABC transporter ATP-binding protein/permease</fullName>
    </submittedName>
</protein>
<feature type="transmembrane region" description="Helical" evidence="7">
    <location>
        <begin position="165"/>
        <end position="184"/>
    </location>
</feature>
<evidence type="ECO:0000256" key="2">
    <source>
        <dbReference type="ARBA" id="ARBA00022692"/>
    </source>
</evidence>
<feature type="transmembrane region" description="Helical" evidence="7">
    <location>
        <begin position="53"/>
        <end position="74"/>
    </location>
</feature>
<feature type="domain" description="ABC transporter" evidence="8">
    <location>
        <begin position="339"/>
        <end position="572"/>
    </location>
</feature>
<dbReference type="Gene3D" id="1.20.1560.10">
    <property type="entry name" value="ABC transporter type 1, transmembrane domain"/>
    <property type="match status" value="1"/>
</dbReference>
<comment type="caution">
    <text evidence="10">The sequence shown here is derived from an EMBL/GenBank/DDBJ whole genome shotgun (WGS) entry which is preliminary data.</text>
</comment>
<keyword evidence="6 7" id="KW-0472">Membrane</keyword>
<dbReference type="PROSITE" id="PS00211">
    <property type="entry name" value="ABC_TRANSPORTER_1"/>
    <property type="match status" value="1"/>
</dbReference>
<dbReference type="PANTHER" id="PTHR43394">
    <property type="entry name" value="ATP-DEPENDENT PERMEASE MDL1, MITOCHONDRIAL"/>
    <property type="match status" value="1"/>
</dbReference>
<evidence type="ECO:0000256" key="3">
    <source>
        <dbReference type="ARBA" id="ARBA00022741"/>
    </source>
</evidence>
<dbReference type="InterPro" id="IPR036640">
    <property type="entry name" value="ABC1_TM_sf"/>
</dbReference>
<dbReference type="RefSeq" id="WP_370397670.1">
    <property type="nucleotide sequence ID" value="NZ_JALBUT010000011.1"/>
</dbReference>
<dbReference type="EMBL" id="JALBUT010000011">
    <property type="protein sequence ID" value="MDX8416217.1"/>
    <property type="molecule type" value="Genomic_DNA"/>
</dbReference>
<evidence type="ECO:0000256" key="7">
    <source>
        <dbReference type="SAM" id="Phobius"/>
    </source>
</evidence>
<dbReference type="GO" id="GO:0005524">
    <property type="term" value="F:ATP binding"/>
    <property type="evidence" value="ECO:0007669"/>
    <property type="project" value="UniProtKB-KW"/>
</dbReference>
<evidence type="ECO:0000259" key="8">
    <source>
        <dbReference type="PROSITE" id="PS50893"/>
    </source>
</evidence>
<dbReference type="CDD" id="cd18552">
    <property type="entry name" value="ABC_6TM_MsbA_like"/>
    <property type="match status" value="1"/>
</dbReference>
<evidence type="ECO:0000256" key="1">
    <source>
        <dbReference type="ARBA" id="ARBA00004651"/>
    </source>
</evidence>
<organism evidence="10 11">
    <name type="scientific">Intestinicryptomonas porci</name>
    <dbReference type="NCBI Taxonomy" id="2926320"/>
    <lineage>
        <taxon>Bacteria</taxon>
        <taxon>Pseudomonadati</taxon>
        <taxon>Verrucomicrobiota</taxon>
        <taxon>Opitutia</taxon>
        <taxon>Opitutales</taxon>
        <taxon>Intestinicryptomonaceae</taxon>
        <taxon>Intestinicryptomonas</taxon>
    </lineage>
</organism>
<evidence type="ECO:0000313" key="11">
    <source>
        <dbReference type="Proteomes" id="UP001275932"/>
    </source>
</evidence>
<keyword evidence="4 10" id="KW-0067">ATP-binding</keyword>
<dbReference type="Pfam" id="PF00005">
    <property type="entry name" value="ABC_tran"/>
    <property type="match status" value="1"/>
</dbReference>